<gene>
    <name evidence="2" type="ORF">PROH_10680</name>
</gene>
<dbReference type="Proteomes" id="UP000034681">
    <property type="component" value="Unassembled WGS sequence"/>
</dbReference>
<organism evidence="2 3">
    <name type="scientific">Prochlorothrix hollandica PCC 9006 = CALU 1027</name>
    <dbReference type="NCBI Taxonomy" id="317619"/>
    <lineage>
        <taxon>Bacteria</taxon>
        <taxon>Bacillati</taxon>
        <taxon>Cyanobacteriota</taxon>
        <taxon>Cyanophyceae</taxon>
        <taxon>Prochlorotrichales</taxon>
        <taxon>Prochlorotrichaceae</taxon>
        <taxon>Prochlorothrix</taxon>
    </lineage>
</organism>
<feature type="transmembrane region" description="Helical" evidence="1">
    <location>
        <begin position="94"/>
        <end position="111"/>
    </location>
</feature>
<dbReference type="SUPFAM" id="SSF158682">
    <property type="entry name" value="TerB-like"/>
    <property type="match status" value="1"/>
</dbReference>
<feature type="transmembrane region" description="Helical" evidence="1">
    <location>
        <begin position="25"/>
        <end position="43"/>
    </location>
</feature>
<reference evidence="2" key="1">
    <citation type="submission" date="2012-04" db="EMBL/GenBank/DDBJ databases">
        <authorList>
            <person name="Borisov I.G."/>
            <person name="Ivanikova N.V."/>
            <person name="Pinevich A.V."/>
        </authorList>
    </citation>
    <scope>NUCLEOTIDE SEQUENCE</scope>
    <source>
        <strain evidence="2">CALU 1027</strain>
    </source>
</reference>
<evidence type="ECO:0000256" key="1">
    <source>
        <dbReference type="SAM" id="Phobius"/>
    </source>
</evidence>
<dbReference type="AlphaFoldDB" id="A0A0M2PYL7"/>
<comment type="caution">
    <text evidence="2">The sequence shown here is derived from an EMBL/GenBank/DDBJ whole genome shotgun (WGS) entry which is preliminary data.</text>
</comment>
<protein>
    <submittedName>
        <fullName evidence="2">Uncharacterized protein</fullName>
    </submittedName>
</protein>
<keyword evidence="1" id="KW-0812">Transmembrane</keyword>
<dbReference type="eggNOG" id="ENOG5033XF9">
    <property type="taxonomic scope" value="Bacteria"/>
</dbReference>
<feature type="transmembrane region" description="Helical" evidence="1">
    <location>
        <begin position="63"/>
        <end position="82"/>
    </location>
</feature>
<dbReference type="EMBL" id="AJTX02000004">
    <property type="protein sequence ID" value="KKJ00173.1"/>
    <property type="molecule type" value="Genomic_DNA"/>
</dbReference>
<accession>A0A0M2PYL7</accession>
<keyword evidence="1" id="KW-1133">Transmembrane helix</keyword>
<evidence type="ECO:0000313" key="2">
    <source>
        <dbReference type="EMBL" id="KKJ00173.1"/>
    </source>
</evidence>
<keyword evidence="3" id="KW-1185">Reference proteome</keyword>
<proteinExistence type="predicted"/>
<keyword evidence="1" id="KW-0472">Membrane</keyword>
<name>A0A0M2PYL7_PROHO</name>
<evidence type="ECO:0000313" key="3">
    <source>
        <dbReference type="Proteomes" id="UP000034681"/>
    </source>
</evidence>
<dbReference type="InterPro" id="IPR029024">
    <property type="entry name" value="TerB-like"/>
</dbReference>
<sequence>MDAPVILLLSGSEQRNPFMETFKRIIEALITINAFLALFKVYFYLNPLWKRKHNIEVARSQSIVALLLNLYGTTLYFLLFLIDGNIAPAINQALFMFQFFIIILIGLGVWVRDNRQESLISLFLQKLNLEAKESGDLAKSLIKPHQAGLLLRILTGFALIDDDLSPQEQEIIDALAARWHISFHWNEEIRKTSSVSSNRFLKLRQDVSDYLDSSPPSAEVAELLDLIDTLIKSDDRIEESEKLMHAEVGGLFRGYLAQDPIEGDHYRVIVLPANQEQKNAIGSVMSGLTPSAIHEFAYQTCIFYSQGFAECICEQYQRFNLQSYVVIEQTKTSTAGQR</sequence>